<name>A0A368C0P1_9GAMM</name>
<evidence type="ECO:0000256" key="6">
    <source>
        <dbReference type="ARBA" id="ARBA00023136"/>
    </source>
</evidence>
<dbReference type="GO" id="GO:0015562">
    <property type="term" value="F:efflux transmembrane transporter activity"/>
    <property type="evidence" value="ECO:0007669"/>
    <property type="project" value="InterPro"/>
</dbReference>
<dbReference type="Gene3D" id="1.20.1600.10">
    <property type="entry name" value="Outer membrane efflux proteins (OEP)"/>
    <property type="match status" value="1"/>
</dbReference>
<comment type="similarity">
    <text evidence="2">Belongs to the outer membrane factor (OMF) (TC 1.B.17) family.</text>
</comment>
<dbReference type="AlphaFoldDB" id="A0A368C0P1"/>
<dbReference type="Pfam" id="PF02321">
    <property type="entry name" value="OEP"/>
    <property type="match status" value="2"/>
</dbReference>
<evidence type="ECO:0000256" key="3">
    <source>
        <dbReference type="ARBA" id="ARBA00022448"/>
    </source>
</evidence>
<protein>
    <submittedName>
        <fullName evidence="8">Transporter</fullName>
    </submittedName>
</protein>
<proteinExistence type="inferred from homology"/>
<evidence type="ECO:0000256" key="2">
    <source>
        <dbReference type="ARBA" id="ARBA00007613"/>
    </source>
</evidence>
<evidence type="ECO:0000313" key="9">
    <source>
        <dbReference type="Proteomes" id="UP000253307"/>
    </source>
</evidence>
<dbReference type="InterPro" id="IPR051906">
    <property type="entry name" value="TolC-like"/>
</dbReference>
<keyword evidence="3" id="KW-0813">Transport</keyword>
<dbReference type="InterPro" id="IPR010130">
    <property type="entry name" value="T1SS_OMP_TolC"/>
</dbReference>
<keyword evidence="6" id="KW-0472">Membrane</keyword>
<dbReference type="InterPro" id="IPR003423">
    <property type="entry name" value="OMP_efflux"/>
</dbReference>
<organism evidence="8 9">
    <name type="scientific">SAR86 cluster bacterium</name>
    <dbReference type="NCBI Taxonomy" id="2030880"/>
    <lineage>
        <taxon>Bacteria</taxon>
        <taxon>Pseudomonadati</taxon>
        <taxon>Pseudomonadota</taxon>
        <taxon>Gammaproteobacteria</taxon>
        <taxon>SAR86 cluster</taxon>
    </lineage>
</organism>
<comment type="caution">
    <text evidence="8">The sequence shown here is derived from an EMBL/GenBank/DDBJ whole genome shotgun (WGS) entry which is preliminary data.</text>
</comment>
<dbReference type="Proteomes" id="UP000253307">
    <property type="component" value="Unassembled WGS sequence"/>
</dbReference>
<evidence type="ECO:0000256" key="7">
    <source>
        <dbReference type="ARBA" id="ARBA00023237"/>
    </source>
</evidence>
<evidence type="ECO:0000313" key="8">
    <source>
        <dbReference type="EMBL" id="RCL42622.1"/>
    </source>
</evidence>
<dbReference type="GO" id="GO:0009279">
    <property type="term" value="C:cell outer membrane"/>
    <property type="evidence" value="ECO:0007669"/>
    <property type="project" value="UniProtKB-SubCell"/>
</dbReference>
<dbReference type="NCBIfam" id="TIGR01844">
    <property type="entry name" value="type_I_sec_TolC"/>
    <property type="match status" value="1"/>
</dbReference>
<dbReference type="EMBL" id="QOPE01000002">
    <property type="protein sequence ID" value="RCL42622.1"/>
    <property type="molecule type" value="Genomic_DNA"/>
</dbReference>
<keyword evidence="5" id="KW-0812">Transmembrane</keyword>
<evidence type="ECO:0000256" key="4">
    <source>
        <dbReference type="ARBA" id="ARBA00022452"/>
    </source>
</evidence>
<dbReference type="GO" id="GO:0015288">
    <property type="term" value="F:porin activity"/>
    <property type="evidence" value="ECO:0007669"/>
    <property type="project" value="TreeGrafter"/>
</dbReference>
<sequence length="445" mass="50085">MKRNRNYILLSILSITFTIEADNLLDIYNEALENDPQFKAAEYTYLSGKEIKKQGMAALLPNISLSGQTTWNEYYQLGELQNEYNSFSQAARISQPLLRLDTWFNFRRSKFLTDASEADFAFQQQNLIVRTAELYFNVLRSIDNLNAAISEEVAIKKQLDQTKQRYEVGLSAITEVQEAQLAYDVSLAAKIRREGEVFTAREALNALVGREIVSVDTLVNEMRVTNPVPDSKDDWVQKGIENNFRLKAANLRTKASKNNARSAAANHLPKIDIVGSRVESETNQFSFDGIDTGSAFQITVPDETQRDNYSLQWSVPIFQGGAVNSRRKQAYADYNKSSQDALFVQRSVIQEVRSQYSNVVTLVANLRAQRQAVISATSALEATRVGYEVGTRNIVDLLQAEKNLYAAERNLANAKYDYLMSTLRLHLSAGTLDPKNLIDINSLLG</sequence>
<keyword evidence="7" id="KW-0998">Cell outer membrane</keyword>
<dbReference type="PANTHER" id="PTHR30026:SF20">
    <property type="entry name" value="OUTER MEMBRANE PROTEIN TOLC"/>
    <property type="match status" value="1"/>
</dbReference>
<dbReference type="SUPFAM" id="SSF56954">
    <property type="entry name" value="Outer membrane efflux proteins (OEP)"/>
    <property type="match status" value="1"/>
</dbReference>
<dbReference type="PANTHER" id="PTHR30026">
    <property type="entry name" value="OUTER MEMBRANE PROTEIN TOLC"/>
    <property type="match status" value="1"/>
</dbReference>
<evidence type="ECO:0000256" key="5">
    <source>
        <dbReference type="ARBA" id="ARBA00022692"/>
    </source>
</evidence>
<reference evidence="8 9" key="1">
    <citation type="journal article" date="2018" name="Microbiome">
        <title>Fine metagenomic profile of the Mediterranean stratified and mixed water columns revealed by assembly and recruitment.</title>
        <authorList>
            <person name="Haro-Moreno J.M."/>
            <person name="Lopez-Perez M."/>
            <person name="De La Torre J.R."/>
            <person name="Picazo A."/>
            <person name="Camacho A."/>
            <person name="Rodriguez-Valera F."/>
        </authorList>
    </citation>
    <scope>NUCLEOTIDE SEQUENCE [LARGE SCALE GENOMIC DNA]</scope>
    <source>
        <strain evidence="8">MED-G82</strain>
    </source>
</reference>
<accession>A0A368C0P1</accession>
<gene>
    <name evidence="8" type="ORF">DBW96_00435</name>
</gene>
<evidence type="ECO:0000256" key="1">
    <source>
        <dbReference type="ARBA" id="ARBA00004442"/>
    </source>
</evidence>
<dbReference type="GO" id="GO:1990281">
    <property type="term" value="C:efflux pump complex"/>
    <property type="evidence" value="ECO:0007669"/>
    <property type="project" value="TreeGrafter"/>
</dbReference>
<comment type="subcellular location">
    <subcellularLocation>
        <location evidence="1">Cell outer membrane</location>
    </subcellularLocation>
</comment>
<keyword evidence="4" id="KW-1134">Transmembrane beta strand</keyword>